<dbReference type="Gene3D" id="1.10.238.20">
    <property type="entry name" value="Pheromone/general odorant binding protein domain"/>
    <property type="match status" value="1"/>
</dbReference>
<dbReference type="SUPFAM" id="SSF47565">
    <property type="entry name" value="Insect pheromone/odorant-binding proteins"/>
    <property type="match status" value="1"/>
</dbReference>
<accession>A0A067QNG6</accession>
<evidence type="ECO:0000313" key="2">
    <source>
        <dbReference type="EMBL" id="KDR09912.1"/>
    </source>
</evidence>
<dbReference type="Pfam" id="PF01395">
    <property type="entry name" value="PBP_GOBP"/>
    <property type="match status" value="1"/>
</dbReference>
<keyword evidence="1" id="KW-0732">Signal</keyword>
<proteinExistence type="predicted"/>
<dbReference type="GO" id="GO:0005549">
    <property type="term" value="F:odorant binding"/>
    <property type="evidence" value="ECO:0007669"/>
    <property type="project" value="InterPro"/>
</dbReference>
<evidence type="ECO:0000313" key="3">
    <source>
        <dbReference type="Proteomes" id="UP000027135"/>
    </source>
</evidence>
<dbReference type="EMBL" id="KK853201">
    <property type="protein sequence ID" value="KDR09912.1"/>
    <property type="molecule type" value="Genomic_DNA"/>
</dbReference>
<dbReference type="OMA" id="LHKCWKQ"/>
<dbReference type="InParanoid" id="A0A067QNG6"/>
<dbReference type="FunCoup" id="A0A067QNG6">
    <property type="interactions" value="43"/>
</dbReference>
<sequence length="129" mass="14012">MLLVSTAIVIVLVGTAIGESRFDSLDDDQKAMLKMLHDTCIDESGADEALIQKAMKGDFAEDDKLKGAMDESGVPDMDTMVSMLPESMQERGGKMIGVCKSITGSSAPDTAMKLNQCFYKADPEYFFII</sequence>
<name>A0A067QNG6_ZOONE</name>
<organism evidence="2 3">
    <name type="scientific">Zootermopsis nevadensis</name>
    <name type="common">Dampwood termite</name>
    <dbReference type="NCBI Taxonomy" id="136037"/>
    <lineage>
        <taxon>Eukaryota</taxon>
        <taxon>Metazoa</taxon>
        <taxon>Ecdysozoa</taxon>
        <taxon>Arthropoda</taxon>
        <taxon>Hexapoda</taxon>
        <taxon>Insecta</taxon>
        <taxon>Pterygota</taxon>
        <taxon>Neoptera</taxon>
        <taxon>Polyneoptera</taxon>
        <taxon>Dictyoptera</taxon>
        <taxon>Blattodea</taxon>
        <taxon>Blattoidea</taxon>
        <taxon>Termitoidae</taxon>
        <taxon>Termopsidae</taxon>
        <taxon>Zootermopsis</taxon>
    </lineage>
</organism>
<dbReference type="InterPro" id="IPR006170">
    <property type="entry name" value="PBP/GOBP"/>
</dbReference>
<feature type="signal peptide" evidence="1">
    <location>
        <begin position="1"/>
        <end position="18"/>
    </location>
</feature>
<evidence type="ECO:0000256" key="1">
    <source>
        <dbReference type="SAM" id="SignalP"/>
    </source>
</evidence>
<feature type="chain" id="PRO_5001644226" evidence="1">
    <location>
        <begin position="19"/>
        <end position="129"/>
    </location>
</feature>
<reference evidence="2 3" key="1">
    <citation type="journal article" date="2014" name="Nat. Commun.">
        <title>Molecular traces of alternative social organization in a termite genome.</title>
        <authorList>
            <person name="Terrapon N."/>
            <person name="Li C."/>
            <person name="Robertson H.M."/>
            <person name="Ji L."/>
            <person name="Meng X."/>
            <person name="Booth W."/>
            <person name="Chen Z."/>
            <person name="Childers C.P."/>
            <person name="Glastad K.M."/>
            <person name="Gokhale K."/>
            <person name="Gowin J."/>
            <person name="Gronenberg W."/>
            <person name="Hermansen R.A."/>
            <person name="Hu H."/>
            <person name="Hunt B.G."/>
            <person name="Huylmans A.K."/>
            <person name="Khalil S.M."/>
            <person name="Mitchell R.D."/>
            <person name="Munoz-Torres M.C."/>
            <person name="Mustard J.A."/>
            <person name="Pan H."/>
            <person name="Reese J.T."/>
            <person name="Scharf M.E."/>
            <person name="Sun F."/>
            <person name="Vogel H."/>
            <person name="Xiao J."/>
            <person name="Yang W."/>
            <person name="Yang Z."/>
            <person name="Yang Z."/>
            <person name="Zhou J."/>
            <person name="Zhu J."/>
            <person name="Brent C.S."/>
            <person name="Elsik C.G."/>
            <person name="Goodisman M.A."/>
            <person name="Liberles D.A."/>
            <person name="Roe R.M."/>
            <person name="Vargo E.L."/>
            <person name="Vilcinskas A."/>
            <person name="Wang J."/>
            <person name="Bornberg-Bauer E."/>
            <person name="Korb J."/>
            <person name="Zhang G."/>
            <person name="Liebig J."/>
        </authorList>
    </citation>
    <scope>NUCLEOTIDE SEQUENCE [LARGE SCALE GENOMIC DNA]</scope>
    <source>
        <tissue evidence="2">Whole organism</tissue>
    </source>
</reference>
<protein>
    <submittedName>
        <fullName evidence="2">Uncharacterized protein</fullName>
    </submittedName>
</protein>
<keyword evidence="3" id="KW-1185">Reference proteome</keyword>
<gene>
    <name evidence="2" type="ORF">L798_00349</name>
</gene>
<dbReference type="Proteomes" id="UP000027135">
    <property type="component" value="Unassembled WGS sequence"/>
</dbReference>
<dbReference type="CDD" id="cd23992">
    <property type="entry name" value="PBP_GOBP"/>
    <property type="match status" value="1"/>
</dbReference>
<dbReference type="SMART" id="SM00708">
    <property type="entry name" value="PhBP"/>
    <property type="match status" value="1"/>
</dbReference>
<dbReference type="InterPro" id="IPR036728">
    <property type="entry name" value="PBP_GOBP_sf"/>
</dbReference>
<dbReference type="AlphaFoldDB" id="A0A067QNG6"/>